<evidence type="ECO:0000313" key="2">
    <source>
        <dbReference type="EMBL" id="KKM79418.1"/>
    </source>
</evidence>
<evidence type="ECO:0000256" key="1">
    <source>
        <dbReference type="SAM" id="MobiDB-lite"/>
    </source>
</evidence>
<feature type="compositionally biased region" description="Basic and acidic residues" evidence="1">
    <location>
        <begin position="1"/>
        <end position="27"/>
    </location>
</feature>
<comment type="caution">
    <text evidence="2">The sequence shown here is derived from an EMBL/GenBank/DDBJ whole genome shotgun (WGS) entry which is preliminary data.</text>
</comment>
<name>A0A0F9KBU8_9ZZZZ</name>
<dbReference type="AlphaFoldDB" id="A0A0F9KBU8"/>
<gene>
    <name evidence="2" type="ORF">LCGC14_1350060</name>
</gene>
<feature type="compositionally biased region" description="Basic and acidic residues" evidence="1">
    <location>
        <begin position="52"/>
        <end position="66"/>
    </location>
</feature>
<reference evidence="2" key="1">
    <citation type="journal article" date="2015" name="Nature">
        <title>Complex archaea that bridge the gap between prokaryotes and eukaryotes.</title>
        <authorList>
            <person name="Spang A."/>
            <person name="Saw J.H."/>
            <person name="Jorgensen S.L."/>
            <person name="Zaremba-Niedzwiedzka K."/>
            <person name="Martijn J."/>
            <person name="Lind A.E."/>
            <person name="van Eijk R."/>
            <person name="Schleper C."/>
            <person name="Guy L."/>
            <person name="Ettema T.J."/>
        </authorList>
    </citation>
    <scope>NUCLEOTIDE SEQUENCE</scope>
</reference>
<proteinExistence type="predicted"/>
<dbReference type="EMBL" id="LAZR01008338">
    <property type="protein sequence ID" value="KKM79418.1"/>
    <property type="molecule type" value="Genomic_DNA"/>
</dbReference>
<accession>A0A0F9KBU8</accession>
<protein>
    <submittedName>
        <fullName evidence="2">Uncharacterized protein</fullName>
    </submittedName>
</protein>
<organism evidence="2">
    <name type="scientific">marine sediment metagenome</name>
    <dbReference type="NCBI Taxonomy" id="412755"/>
    <lineage>
        <taxon>unclassified sequences</taxon>
        <taxon>metagenomes</taxon>
        <taxon>ecological metagenomes</taxon>
    </lineage>
</organism>
<sequence>MADHHPQSDSLRRKGDEKFTPKGDTKKIGIMGGESTGPGDQLKAFSGIAKSTKIDTTKRQKIDTKQSDSPVIKGRKGS</sequence>
<feature type="region of interest" description="Disordered" evidence="1">
    <location>
        <begin position="1"/>
        <end position="78"/>
    </location>
</feature>